<evidence type="ECO:0000313" key="2">
    <source>
        <dbReference type="Proteomes" id="UP001159427"/>
    </source>
</evidence>
<organism evidence="1 2">
    <name type="scientific">Porites evermanni</name>
    <dbReference type="NCBI Taxonomy" id="104178"/>
    <lineage>
        <taxon>Eukaryota</taxon>
        <taxon>Metazoa</taxon>
        <taxon>Cnidaria</taxon>
        <taxon>Anthozoa</taxon>
        <taxon>Hexacorallia</taxon>
        <taxon>Scleractinia</taxon>
        <taxon>Fungiina</taxon>
        <taxon>Poritidae</taxon>
        <taxon>Porites</taxon>
    </lineage>
</organism>
<protein>
    <submittedName>
        <fullName evidence="1">Uncharacterized protein</fullName>
    </submittedName>
</protein>
<name>A0ABN8T511_9CNID</name>
<gene>
    <name evidence="1" type="ORF">PEVE_00041002</name>
</gene>
<proteinExistence type="predicted"/>
<comment type="caution">
    <text evidence="1">The sequence shown here is derived from an EMBL/GenBank/DDBJ whole genome shotgun (WGS) entry which is preliminary data.</text>
</comment>
<evidence type="ECO:0000313" key="1">
    <source>
        <dbReference type="EMBL" id="CAH3199386.1"/>
    </source>
</evidence>
<reference evidence="1 2" key="1">
    <citation type="submission" date="2022-05" db="EMBL/GenBank/DDBJ databases">
        <authorList>
            <consortium name="Genoscope - CEA"/>
            <person name="William W."/>
        </authorList>
    </citation>
    <scope>NUCLEOTIDE SEQUENCE [LARGE SCALE GENOMIC DNA]</scope>
</reference>
<keyword evidence="2" id="KW-1185">Reference proteome</keyword>
<accession>A0ABN8T511</accession>
<sequence>MYSQQREVFTREDHEVCSQKQWASLGAWFLGPKAENGEVFRELLTKAVDSHIGFRHSYFPCDPPYVTDELREAGSFKYAMEKLKSEMDKLQMELKNSVPFFSSRYKV</sequence>
<dbReference type="EMBL" id="CALNXI010007672">
    <property type="protein sequence ID" value="CAH3199386.1"/>
    <property type="molecule type" value="Genomic_DNA"/>
</dbReference>
<dbReference type="Proteomes" id="UP001159427">
    <property type="component" value="Unassembled WGS sequence"/>
</dbReference>